<sequence>MQRKLLSLHRKLLIRFIKKISQNSSDDMMNKNNTMENITTKTIDTTKIVYPILFMISFSHFLNDLIQSTIPSLYPILKGEFSLSFAQIGIITLVFQLTASILQPFVGIYTDKKPNPRSLAIGMGLSMAGLLLLAAAHQYYVILISVALIGMGSSIFHPEASRVAQLASGGQKGLAQSIFQVGGNSGSAIGPLLVALIILPLGQGYVGLFAIAAFIGIIVLWKIGNWYAERLSLKKSAKHPSDIIEIQLSRKKVLFSISILLALVFSKYIYLASMTNYFTFFLIDKFHVSVQDSQLYLFIFLAAVAVGTILGGKLGDKYGRKKIIWISILGAAPFTLCLPYLSLFWTIIFAVFIGLIIASAFSAILVYATDLMPNKIGLVAGLFFGFMFGMGGIGSAILGAVADDTSIEYVFKICAFLPLMGIITAFLPNIKGHKK</sequence>
<keyword evidence="8" id="KW-1185">Reference proteome</keyword>
<dbReference type="InterPro" id="IPR036259">
    <property type="entry name" value="MFS_trans_sf"/>
</dbReference>
<dbReference type="EMBL" id="FTMF01000001">
    <property type="protein sequence ID" value="SIP87743.1"/>
    <property type="molecule type" value="Genomic_DNA"/>
</dbReference>
<gene>
    <name evidence="7" type="primary">fsr</name>
    <name evidence="7" type="ORF">NCTC13560_01263</name>
    <name evidence="6" type="ORF">SAMN05421682_101134</name>
</gene>
<feature type="domain" description="Major facilitator superfamily (MFS) profile" evidence="5">
    <location>
        <begin position="52"/>
        <end position="433"/>
    </location>
</feature>
<dbReference type="Gene3D" id="1.20.1250.20">
    <property type="entry name" value="MFS general substrate transporter like domains"/>
    <property type="match status" value="2"/>
</dbReference>
<dbReference type="Proteomes" id="UP000255231">
    <property type="component" value="Unassembled WGS sequence"/>
</dbReference>
<keyword evidence="1 4" id="KW-0812">Transmembrane</keyword>
<evidence type="ECO:0000256" key="1">
    <source>
        <dbReference type="ARBA" id="ARBA00022692"/>
    </source>
</evidence>
<keyword evidence="2 4" id="KW-1133">Transmembrane helix</keyword>
<dbReference type="SUPFAM" id="SSF103473">
    <property type="entry name" value="MFS general substrate transporter"/>
    <property type="match status" value="1"/>
</dbReference>
<feature type="transmembrane region" description="Helical" evidence="4">
    <location>
        <begin position="253"/>
        <end position="273"/>
    </location>
</feature>
<dbReference type="Proteomes" id="UP000185725">
    <property type="component" value="Unassembled WGS sequence"/>
</dbReference>
<dbReference type="GO" id="GO:0022857">
    <property type="term" value="F:transmembrane transporter activity"/>
    <property type="evidence" value="ECO:0007669"/>
    <property type="project" value="InterPro"/>
</dbReference>
<feature type="transmembrane region" description="Helical" evidence="4">
    <location>
        <begin position="48"/>
        <end position="66"/>
    </location>
</feature>
<feature type="transmembrane region" description="Helical" evidence="4">
    <location>
        <begin position="376"/>
        <end position="397"/>
    </location>
</feature>
<dbReference type="PANTHER" id="PTHR43129">
    <property type="entry name" value="FOSMIDOMYCIN RESISTANCE PROTEIN"/>
    <property type="match status" value="1"/>
</dbReference>
<dbReference type="AlphaFoldDB" id="A0A381F7E7"/>
<dbReference type="Pfam" id="PF07690">
    <property type="entry name" value="MFS_1"/>
    <property type="match status" value="1"/>
</dbReference>
<dbReference type="PROSITE" id="PS50850">
    <property type="entry name" value="MFS"/>
    <property type="match status" value="1"/>
</dbReference>
<feature type="transmembrane region" description="Helical" evidence="4">
    <location>
        <begin position="347"/>
        <end position="369"/>
    </location>
</feature>
<dbReference type="CDD" id="cd17478">
    <property type="entry name" value="MFS_FsR"/>
    <property type="match status" value="1"/>
</dbReference>
<evidence type="ECO:0000313" key="7">
    <source>
        <dbReference type="EMBL" id="SUX42445.1"/>
    </source>
</evidence>
<protein>
    <submittedName>
        <fullName evidence="6 7">Fosmidomycin resistance protein</fullName>
    </submittedName>
</protein>
<dbReference type="EMBL" id="UFVS01000001">
    <property type="protein sequence ID" value="SUX42445.1"/>
    <property type="molecule type" value="Genomic_DNA"/>
</dbReference>
<evidence type="ECO:0000256" key="2">
    <source>
        <dbReference type="ARBA" id="ARBA00022989"/>
    </source>
</evidence>
<dbReference type="InterPro" id="IPR020846">
    <property type="entry name" value="MFS_dom"/>
</dbReference>
<feature type="transmembrane region" description="Helical" evidence="4">
    <location>
        <begin position="86"/>
        <end position="106"/>
    </location>
</feature>
<evidence type="ECO:0000259" key="5">
    <source>
        <dbReference type="PROSITE" id="PS50850"/>
    </source>
</evidence>
<evidence type="ECO:0000256" key="3">
    <source>
        <dbReference type="ARBA" id="ARBA00023136"/>
    </source>
</evidence>
<accession>A0A381F7E7</accession>
<feature type="transmembrane region" description="Helical" evidence="4">
    <location>
        <begin position="323"/>
        <end position="341"/>
    </location>
</feature>
<evidence type="ECO:0000313" key="6">
    <source>
        <dbReference type="EMBL" id="SIP87743.1"/>
    </source>
</evidence>
<keyword evidence="3 4" id="KW-0472">Membrane</keyword>
<reference evidence="6 8" key="1">
    <citation type="submission" date="2017-01" db="EMBL/GenBank/DDBJ databases">
        <authorList>
            <person name="Varghese N."/>
            <person name="Submissions S."/>
        </authorList>
    </citation>
    <scope>NUCLEOTIDE SEQUENCE [LARGE SCALE GENOMIC DNA]</scope>
    <source>
        <strain evidence="6 8">ATCC 27950</strain>
    </source>
</reference>
<dbReference type="GO" id="GO:0005886">
    <property type="term" value="C:plasma membrane"/>
    <property type="evidence" value="ECO:0007669"/>
    <property type="project" value="TreeGrafter"/>
</dbReference>
<organism evidence="7 9">
    <name type="scientific">Chryseobacterium indoltheticum</name>
    <dbReference type="NCBI Taxonomy" id="254"/>
    <lineage>
        <taxon>Bacteria</taxon>
        <taxon>Pseudomonadati</taxon>
        <taxon>Bacteroidota</taxon>
        <taxon>Flavobacteriia</taxon>
        <taxon>Flavobacteriales</taxon>
        <taxon>Weeksellaceae</taxon>
        <taxon>Chryseobacterium group</taxon>
        <taxon>Chryseobacterium</taxon>
    </lineage>
</organism>
<reference evidence="7 9" key="2">
    <citation type="submission" date="2018-06" db="EMBL/GenBank/DDBJ databases">
        <authorList>
            <consortium name="Pathogen Informatics"/>
            <person name="Doyle S."/>
        </authorList>
    </citation>
    <scope>NUCLEOTIDE SEQUENCE [LARGE SCALE GENOMIC DNA]</scope>
    <source>
        <strain evidence="7 9">NCTC13560</strain>
    </source>
</reference>
<name>A0A381F7E7_9FLAO</name>
<proteinExistence type="predicted"/>
<feature type="transmembrane region" description="Helical" evidence="4">
    <location>
        <begin position="205"/>
        <end position="228"/>
    </location>
</feature>
<feature type="transmembrane region" description="Helical" evidence="4">
    <location>
        <begin position="409"/>
        <end position="430"/>
    </location>
</feature>
<feature type="transmembrane region" description="Helical" evidence="4">
    <location>
        <begin position="140"/>
        <end position="157"/>
    </location>
</feature>
<evidence type="ECO:0000256" key="4">
    <source>
        <dbReference type="SAM" id="Phobius"/>
    </source>
</evidence>
<dbReference type="InterPro" id="IPR011701">
    <property type="entry name" value="MFS"/>
</dbReference>
<feature type="transmembrane region" description="Helical" evidence="4">
    <location>
        <begin position="178"/>
        <end position="199"/>
    </location>
</feature>
<evidence type="ECO:0000313" key="8">
    <source>
        <dbReference type="Proteomes" id="UP000185725"/>
    </source>
</evidence>
<feature type="transmembrane region" description="Helical" evidence="4">
    <location>
        <begin position="293"/>
        <end position="311"/>
    </location>
</feature>
<evidence type="ECO:0000313" key="9">
    <source>
        <dbReference type="Proteomes" id="UP000255231"/>
    </source>
</evidence>
<feature type="transmembrane region" description="Helical" evidence="4">
    <location>
        <begin position="118"/>
        <end position="134"/>
    </location>
</feature>
<dbReference type="PANTHER" id="PTHR43129:SF1">
    <property type="entry name" value="FOSMIDOMYCIN RESISTANCE PROTEIN"/>
    <property type="match status" value="1"/>
</dbReference>